<keyword evidence="2" id="KW-1185">Reference proteome</keyword>
<comment type="caution">
    <text evidence="1">The sequence shown here is derived from an EMBL/GenBank/DDBJ whole genome shotgun (WGS) entry which is preliminary data.</text>
</comment>
<evidence type="ECO:0000313" key="2">
    <source>
        <dbReference type="Proteomes" id="UP000518266"/>
    </source>
</evidence>
<evidence type="ECO:0000313" key="1">
    <source>
        <dbReference type="EMBL" id="KAF3852856.1"/>
    </source>
</evidence>
<protein>
    <submittedName>
        <fullName evidence="1">Uncharacterized protein</fullName>
    </submittedName>
</protein>
<dbReference type="AlphaFoldDB" id="A0A7J5YTN3"/>
<dbReference type="Proteomes" id="UP000518266">
    <property type="component" value="Unassembled WGS sequence"/>
</dbReference>
<reference evidence="1 2" key="1">
    <citation type="submission" date="2020-03" db="EMBL/GenBank/DDBJ databases">
        <title>Dissostichus mawsoni Genome sequencing and assembly.</title>
        <authorList>
            <person name="Park H."/>
        </authorList>
    </citation>
    <scope>NUCLEOTIDE SEQUENCE [LARGE SCALE GENOMIC DNA]</scope>
    <source>
        <strain evidence="1">DM0001</strain>
        <tissue evidence="1">Muscle</tissue>
    </source>
</reference>
<sequence length="98" mass="11267">MVKMFYHAFIESVLSSASCWFGNVTGAQKKSVRRPTLSKSLYKDRVLKMAHNIVSDLRHPLASYFELLPSGRRYRAPLFKNNRSRLSVVPQAIKLLNQ</sequence>
<proteinExistence type="predicted"/>
<gene>
    <name evidence="1" type="ORF">F7725_006211</name>
</gene>
<dbReference type="OrthoDB" id="411173at2759"/>
<accession>A0A7J5YTN3</accession>
<dbReference type="EMBL" id="JAAKFY010000009">
    <property type="protein sequence ID" value="KAF3852856.1"/>
    <property type="molecule type" value="Genomic_DNA"/>
</dbReference>
<name>A0A7J5YTN3_DISMA</name>
<organism evidence="1 2">
    <name type="scientific">Dissostichus mawsoni</name>
    <name type="common">Antarctic cod</name>
    <dbReference type="NCBI Taxonomy" id="36200"/>
    <lineage>
        <taxon>Eukaryota</taxon>
        <taxon>Metazoa</taxon>
        <taxon>Chordata</taxon>
        <taxon>Craniata</taxon>
        <taxon>Vertebrata</taxon>
        <taxon>Euteleostomi</taxon>
        <taxon>Actinopterygii</taxon>
        <taxon>Neopterygii</taxon>
        <taxon>Teleostei</taxon>
        <taxon>Neoteleostei</taxon>
        <taxon>Acanthomorphata</taxon>
        <taxon>Eupercaria</taxon>
        <taxon>Perciformes</taxon>
        <taxon>Notothenioidei</taxon>
        <taxon>Nototheniidae</taxon>
        <taxon>Dissostichus</taxon>
    </lineage>
</organism>